<dbReference type="AlphaFoldDB" id="A0A386HMI5"/>
<organism evidence="1 2">
    <name type="scientific">Arachidicoccus soli</name>
    <dbReference type="NCBI Taxonomy" id="2341117"/>
    <lineage>
        <taxon>Bacteria</taxon>
        <taxon>Pseudomonadati</taxon>
        <taxon>Bacteroidota</taxon>
        <taxon>Chitinophagia</taxon>
        <taxon>Chitinophagales</taxon>
        <taxon>Chitinophagaceae</taxon>
        <taxon>Arachidicoccus</taxon>
    </lineage>
</organism>
<accession>A0A386HMI5</accession>
<dbReference type="EMBL" id="CP032489">
    <property type="protein sequence ID" value="AYD46953.1"/>
    <property type="molecule type" value="Genomic_DNA"/>
</dbReference>
<sequence>MEKLNKIHLLVERLQTLTAENASKEKLITTAQMLLAELQFSTETHPCPNSVSVVLPGQGLSSFTESNIVSEVTTPSPEEKNFITEEATKGEKAEILLSKEEEILFPNRNNLEINEPKIEQPKEPHPFIRDEFNIWSTYTESNEVPTLVQNKPATTQKERELNESLKQEAVELGQSLQSTPIENLSDAIGINDRYLYISELFRGDEAMYERSILTLNKFNNYDQAHSWTERELRLKLGWDLENDVTIQFEQLIKRRFMVKG</sequence>
<proteinExistence type="predicted"/>
<reference evidence="1 2" key="1">
    <citation type="submission" date="2018-09" db="EMBL/GenBank/DDBJ databases">
        <title>Arachidicoccus sp. nov., a bacterium isolated from soil.</title>
        <authorList>
            <person name="Weon H.-Y."/>
            <person name="Kwon S.-W."/>
            <person name="Lee S.A."/>
        </authorList>
    </citation>
    <scope>NUCLEOTIDE SEQUENCE [LARGE SCALE GENOMIC DNA]</scope>
    <source>
        <strain evidence="1 2">KIS59-12</strain>
    </source>
</reference>
<dbReference type="OrthoDB" id="1100725at2"/>
<evidence type="ECO:0000313" key="1">
    <source>
        <dbReference type="EMBL" id="AYD46953.1"/>
    </source>
</evidence>
<dbReference type="KEGG" id="ark:D6B99_04590"/>
<protein>
    <submittedName>
        <fullName evidence="1">Uncharacterized protein</fullName>
    </submittedName>
</protein>
<keyword evidence="2" id="KW-1185">Reference proteome</keyword>
<dbReference type="RefSeq" id="WP_119985552.1">
    <property type="nucleotide sequence ID" value="NZ_CP032489.1"/>
</dbReference>
<name>A0A386HMI5_9BACT</name>
<evidence type="ECO:0000313" key="2">
    <source>
        <dbReference type="Proteomes" id="UP000266118"/>
    </source>
</evidence>
<gene>
    <name evidence="1" type="ORF">D6B99_04590</name>
</gene>
<dbReference type="Proteomes" id="UP000266118">
    <property type="component" value="Chromosome"/>
</dbReference>